<dbReference type="RefSeq" id="WP_188576900.1">
    <property type="nucleotide sequence ID" value="NZ_BMCT01000001.1"/>
</dbReference>
<dbReference type="EMBL" id="BMCT01000001">
    <property type="protein sequence ID" value="GGF56827.1"/>
    <property type="molecule type" value="Genomic_DNA"/>
</dbReference>
<accession>A0A917BW28</accession>
<proteinExistence type="predicted"/>
<dbReference type="AlphaFoldDB" id="A0A917BW28"/>
<reference evidence="1" key="2">
    <citation type="submission" date="2020-09" db="EMBL/GenBank/DDBJ databases">
        <authorList>
            <person name="Sun Q."/>
            <person name="Sedlacek I."/>
        </authorList>
    </citation>
    <scope>NUCLEOTIDE SEQUENCE</scope>
    <source>
        <strain evidence="1">CCM 7897</strain>
    </source>
</reference>
<organism evidence="1 2">
    <name type="scientific">Azorhizobium oxalatiphilum</name>
    <dbReference type="NCBI Taxonomy" id="980631"/>
    <lineage>
        <taxon>Bacteria</taxon>
        <taxon>Pseudomonadati</taxon>
        <taxon>Pseudomonadota</taxon>
        <taxon>Alphaproteobacteria</taxon>
        <taxon>Hyphomicrobiales</taxon>
        <taxon>Xanthobacteraceae</taxon>
        <taxon>Azorhizobium</taxon>
    </lineage>
</organism>
<protein>
    <recommendedName>
        <fullName evidence="3">Lysozyme family protein</fullName>
    </recommendedName>
</protein>
<evidence type="ECO:0008006" key="3">
    <source>
        <dbReference type="Google" id="ProtNLM"/>
    </source>
</evidence>
<sequence>MAAPTFASLRSEYARLLATMTITSGKLATVDATAKKVLANKARYMTVQNATGVPWLLVGLIHSMEASLSFTKHLHNGDPLTARTVQVPKARPVAGKPPFTWEESAIDAVRYDGLDKVTDWCDERIAYQLEGYNGWGYRLYHSDVLSPYLWSFTSHYRAGKYAADGKWSQTLVSQQVGAMALLQRVRALDAGASPTPSVSKGTQVVVAVGATAATTAAVTWWDQITAFFAPVLTFFGA</sequence>
<evidence type="ECO:0000313" key="2">
    <source>
        <dbReference type="Proteomes" id="UP000606044"/>
    </source>
</evidence>
<reference evidence="1" key="1">
    <citation type="journal article" date="2014" name="Int. J. Syst. Evol. Microbiol.">
        <title>Complete genome sequence of Corynebacterium casei LMG S-19264T (=DSM 44701T), isolated from a smear-ripened cheese.</title>
        <authorList>
            <consortium name="US DOE Joint Genome Institute (JGI-PGF)"/>
            <person name="Walter F."/>
            <person name="Albersmeier A."/>
            <person name="Kalinowski J."/>
            <person name="Ruckert C."/>
        </authorList>
    </citation>
    <scope>NUCLEOTIDE SEQUENCE</scope>
    <source>
        <strain evidence="1">CCM 7897</strain>
    </source>
</reference>
<gene>
    <name evidence="1" type="ORF">GCM10007301_15650</name>
</gene>
<keyword evidence="2" id="KW-1185">Reference proteome</keyword>
<comment type="caution">
    <text evidence="1">The sequence shown here is derived from an EMBL/GenBank/DDBJ whole genome shotgun (WGS) entry which is preliminary data.</text>
</comment>
<dbReference type="Proteomes" id="UP000606044">
    <property type="component" value="Unassembled WGS sequence"/>
</dbReference>
<name>A0A917BW28_9HYPH</name>
<evidence type="ECO:0000313" key="1">
    <source>
        <dbReference type="EMBL" id="GGF56827.1"/>
    </source>
</evidence>